<dbReference type="Gene3D" id="3.10.350.10">
    <property type="entry name" value="LysM domain"/>
    <property type="match status" value="2"/>
</dbReference>
<evidence type="ECO:0000313" key="4">
    <source>
        <dbReference type="Proteomes" id="UP000196877"/>
    </source>
</evidence>
<accession>A0ABN5AHG0</accession>
<dbReference type="SUPFAM" id="SSF54106">
    <property type="entry name" value="LysM domain"/>
    <property type="match status" value="2"/>
</dbReference>
<evidence type="ECO:0000313" key="3">
    <source>
        <dbReference type="EMBL" id="ASB88668.1"/>
    </source>
</evidence>
<dbReference type="SUPFAM" id="SSF51261">
    <property type="entry name" value="Duplicated hybrid motif"/>
    <property type="match status" value="1"/>
</dbReference>
<dbReference type="SMART" id="SM00257">
    <property type="entry name" value="LysM"/>
    <property type="match status" value="2"/>
</dbReference>
<keyword evidence="3" id="KW-0378">Hydrolase</keyword>
<dbReference type="InterPro" id="IPR016047">
    <property type="entry name" value="M23ase_b-sheet_dom"/>
</dbReference>
<dbReference type="EMBL" id="CP021920">
    <property type="protein sequence ID" value="ASB88668.1"/>
    <property type="molecule type" value="Genomic_DNA"/>
</dbReference>
<reference evidence="3 4" key="1">
    <citation type="submission" date="2017-06" db="EMBL/GenBank/DDBJ databases">
        <title>Genome sequence of Bacillus sonorensis strain SRCM101395.</title>
        <authorList>
            <person name="Cho S.H."/>
        </authorList>
    </citation>
    <scope>NUCLEOTIDE SEQUENCE [LARGE SCALE GENOMIC DNA]</scope>
    <source>
        <strain evidence="3 4">SRCM101395</strain>
    </source>
</reference>
<dbReference type="PROSITE" id="PS51782">
    <property type="entry name" value="LYSM"/>
    <property type="match status" value="2"/>
</dbReference>
<dbReference type="CDD" id="cd12797">
    <property type="entry name" value="M23_peptidase"/>
    <property type="match status" value="1"/>
</dbReference>
<keyword evidence="4" id="KW-1185">Reference proteome</keyword>
<sequence>MKPLRHKYVILLIISLSGFAYTMAPSAAASKGAKASHWIEPIKGEITDQFGTRGGKHKGLDIAAPEGESVVAAAGGTVSKSYASDSYGQVIFIKHDNGYETVYAHLSKRLKQKNDRVRKGEQIGIIGNTGISTGTHLHFEIHHGPWTENKKNAIDPLTVYNEKAFQQNSVHVHKGSSDANGTITVQKGDTLWKISRKSGISVNRIMKINALANSHISVGQILHLDEREAKRRTYIVQKGDTLYQIAEKMGVTVQHIQQWNDLKGEQIYPRQPLTIRDDHSS</sequence>
<dbReference type="InterPro" id="IPR011055">
    <property type="entry name" value="Dup_hybrid_motif"/>
</dbReference>
<feature type="chain" id="PRO_5045429813" evidence="1">
    <location>
        <begin position="23"/>
        <end position="281"/>
    </location>
</feature>
<dbReference type="EC" id="3.4.24.75" evidence="3"/>
<dbReference type="Proteomes" id="UP000196877">
    <property type="component" value="Chromosome"/>
</dbReference>
<dbReference type="RefSeq" id="WP_006636442.1">
    <property type="nucleotide sequence ID" value="NZ_BORD01000005.1"/>
</dbReference>
<evidence type="ECO:0000259" key="2">
    <source>
        <dbReference type="PROSITE" id="PS51782"/>
    </source>
</evidence>
<proteinExistence type="predicted"/>
<dbReference type="GO" id="GO:0016787">
    <property type="term" value="F:hydrolase activity"/>
    <property type="evidence" value="ECO:0007669"/>
    <property type="project" value="UniProtKB-KW"/>
</dbReference>
<keyword evidence="1" id="KW-0732">Signal</keyword>
<dbReference type="InterPro" id="IPR050570">
    <property type="entry name" value="Cell_wall_metabolism_enzyme"/>
</dbReference>
<dbReference type="CDD" id="cd00118">
    <property type="entry name" value="LysM"/>
    <property type="match status" value="2"/>
</dbReference>
<evidence type="ECO:0000256" key="1">
    <source>
        <dbReference type="SAM" id="SignalP"/>
    </source>
</evidence>
<gene>
    <name evidence="3" type="primary">lytM</name>
    <name evidence="3" type="ORF">S101395_02160</name>
</gene>
<dbReference type="Pfam" id="PF01551">
    <property type="entry name" value="Peptidase_M23"/>
    <property type="match status" value="1"/>
</dbReference>
<name>A0ABN5AHG0_9BACI</name>
<dbReference type="PANTHER" id="PTHR21666">
    <property type="entry name" value="PEPTIDASE-RELATED"/>
    <property type="match status" value="1"/>
</dbReference>
<dbReference type="Pfam" id="PF01476">
    <property type="entry name" value="LysM"/>
    <property type="match status" value="2"/>
</dbReference>
<dbReference type="PANTHER" id="PTHR21666:SF290">
    <property type="entry name" value="PEPTIDASE M23 DOMAIN PROTEIN"/>
    <property type="match status" value="1"/>
</dbReference>
<dbReference type="InterPro" id="IPR018392">
    <property type="entry name" value="LysM"/>
</dbReference>
<organism evidence="3 4">
    <name type="scientific">Bacillus sonorensis</name>
    <dbReference type="NCBI Taxonomy" id="119858"/>
    <lineage>
        <taxon>Bacteria</taxon>
        <taxon>Bacillati</taxon>
        <taxon>Bacillota</taxon>
        <taxon>Bacilli</taxon>
        <taxon>Bacillales</taxon>
        <taxon>Bacillaceae</taxon>
        <taxon>Bacillus</taxon>
    </lineage>
</organism>
<feature type="domain" description="LysM" evidence="2">
    <location>
        <begin position="181"/>
        <end position="224"/>
    </location>
</feature>
<feature type="signal peptide" evidence="1">
    <location>
        <begin position="1"/>
        <end position="22"/>
    </location>
</feature>
<dbReference type="InterPro" id="IPR036779">
    <property type="entry name" value="LysM_dom_sf"/>
</dbReference>
<dbReference type="Gene3D" id="2.70.70.10">
    <property type="entry name" value="Glucose Permease (Domain IIA)"/>
    <property type="match status" value="1"/>
</dbReference>
<feature type="domain" description="LysM" evidence="2">
    <location>
        <begin position="232"/>
        <end position="275"/>
    </location>
</feature>
<protein>
    <submittedName>
        <fullName evidence="3">Lysostaphin</fullName>
        <ecNumber evidence="3">3.4.24.75</ecNumber>
    </submittedName>
</protein>